<dbReference type="RefSeq" id="WP_176635411.1">
    <property type="nucleotide sequence ID" value="NZ_JAAMFM010000018.1"/>
</dbReference>
<organism evidence="1 2">
    <name type="scientific">Arthrobacter wenxiniae</name>
    <dbReference type="NCBI Taxonomy" id="2713570"/>
    <lineage>
        <taxon>Bacteria</taxon>
        <taxon>Bacillati</taxon>
        <taxon>Actinomycetota</taxon>
        <taxon>Actinomycetes</taxon>
        <taxon>Micrococcales</taxon>
        <taxon>Micrococcaceae</taxon>
        <taxon>Arthrobacter</taxon>
    </lineage>
</organism>
<comment type="caution">
    <text evidence="1">The sequence shown here is derived from an EMBL/GenBank/DDBJ whole genome shotgun (WGS) entry which is preliminary data.</text>
</comment>
<proteinExistence type="predicted"/>
<keyword evidence="2" id="KW-1185">Reference proteome</keyword>
<dbReference type="Proteomes" id="UP000543556">
    <property type="component" value="Unassembled WGS sequence"/>
</dbReference>
<accession>A0A7Y7IHQ3</accession>
<reference evidence="1 2" key="1">
    <citation type="submission" date="2020-02" db="EMBL/GenBank/DDBJ databases">
        <title>Genome sequence of strain AETb3-4.</title>
        <authorList>
            <person name="Gao J."/>
            <person name="Zhang X."/>
        </authorList>
    </citation>
    <scope>NUCLEOTIDE SEQUENCE [LARGE SCALE GENOMIC DNA]</scope>
    <source>
        <strain evidence="1 2">AETb3-4</strain>
    </source>
</reference>
<evidence type="ECO:0000313" key="1">
    <source>
        <dbReference type="EMBL" id="NVM95689.1"/>
    </source>
</evidence>
<dbReference type="AlphaFoldDB" id="A0A7Y7IHQ3"/>
<sequence>MNHIRMKVTGIDRQRAFLRRNFFALPAAIEMPAVTPPEEQGRHAFLYGGVLYNLGCTSWGCGQLPRILLYLSFFPRPTAKGMGGVFLYLDVKAEQ</sequence>
<gene>
    <name evidence="1" type="ORF">G6034_12360</name>
</gene>
<dbReference type="EMBL" id="JAAMFM010000018">
    <property type="protein sequence ID" value="NVM95689.1"/>
    <property type="molecule type" value="Genomic_DNA"/>
</dbReference>
<protein>
    <submittedName>
        <fullName evidence="1">Uncharacterized protein</fullName>
    </submittedName>
</protein>
<evidence type="ECO:0000313" key="2">
    <source>
        <dbReference type="Proteomes" id="UP000543556"/>
    </source>
</evidence>
<name>A0A7Y7IHQ3_9MICC</name>